<dbReference type="SUPFAM" id="SSF49373">
    <property type="entry name" value="Invasin/intimin cell-adhesion fragments"/>
    <property type="match status" value="1"/>
</dbReference>
<gene>
    <name evidence="10" type="ORF">L9G74_12670</name>
</gene>
<dbReference type="InterPro" id="IPR017853">
    <property type="entry name" value="GH"/>
</dbReference>
<evidence type="ECO:0000259" key="9">
    <source>
        <dbReference type="Pfam" id="PF22666"/>
    </source>
</evidence>
<feature type="signal peptide" evidence="4">
    <location>
        <begin position="1"/>
        <end position="22"/>
    </location>
</feature>
<dbReference type="InterPro" id="IPR013783">
    <property type="entry name" value="Ig-like_fold"/>
</dbReference>
<dbReference type="SUPFAM" id="SSF51445">
    <property type="entry name" value="(Trans)glycosidases"/>
    <property type="match status" value="1"/>
</dbReference>
<keyword evidence="3" id="KW-0326">Glycosidase</keyword>
<dbReference type="EMBL" id="JAKOGG010000008">
    <property type="protein sequence ID" value="MCS4557300.1"/>
    <property type="molecule type" value="Genomic_DNA"/>
</dbReference>
<dbReference type="PANTHER" id="PTHR42732:SF1">
    <property type="entry name" value="BETA-MANNOSIDASE"/>
    <property type="match status" value="1"/>
</dbReference>
<dbReference type="InterPro" id="IPR032311">
    <property type="entry name" value="DUF4982"/>
</dbReference>
<dbReference type="InterPro" id="IPR040605">
    <property type="entry name" value="Glyco_hydro2_dom5"/>
</dbReference>
<dbReference type="InterPro" id="IPR006103">
    <property type="entry name" value="Glyco_hydro_2_cat"/>
</dbReference>
<feature type="domain" description="Glycoside hydrolase family 2" evidence="8">
    <location>
        <begin position="668"/>
        <end position="757"/>
    </location>
</feature>
<feature type="domain" description="DUF4982" evidence="7">
    <location>
        <begin position="596"/>
        <end position="655"/>
    </location>
</feature>
<evidence type="ECO:0000256" key="1">
    <source>
        <dbReference type="ARBA" id="ARBA00007401"/>
    </source>
</evidence>
<dbReference type="Pfam" id="PF22666">
    <property type="entry name" value="Glyco_hydro_2_N2"/>
    <property type="match status" value="1"/>
</dbReference>
<evidence type="ECO:0000259" key="5">
    <source>
        <dbReference type="Pfam" id="PF00703"/>
    </source>
</evidence>
<dbReference type="InterPro" id="IPR006102">
    <property type="entry name" value="Ig-like_GH2"/>
</dbReference>
<dbReference type="Proteomes" id="UP001201549">
    <property type="component" value="Unassembled WGS sequence"/>
</dbReference>
<evidence type="ECO:0000256" key="4">
    <source>
        <dbReference type="SAM" id="SignalP"/>
    </source>
</evidence>
<dbReference type="InterPro" id="IPR006101">
    <property type="entry name" value="Glyco_hydro_2"/>
</dbReference>
<dbReference type="InterPro" id="IPR008964">
    <property type="entry name" value="Invasin/intimin_cell_adhesion"/>
</dbReference>
<dbReference type="Gene3D" id="2.60.40.10">
    <property type="entry name" value="Immunoglobulins"/>
    <property type="match status" value="3"/>
</dbReference>
<evidence type="ECO:0000256" key="3">
    <source>
        <dbReference type="ARBA" id="ARBA00023295"/>
    </source>
</evidence>
<feature type="domain" description="Beta-mannosidase-like galactose-binding" evidence="9">
    <location>
        <begin position="88"/>
        <end position="160"/>
    </location>
</feature>
<organism evidence="10 11">
    <name type="scientific">Shewanella electrica</name>
    <dbReference type="NCBI Taxonomy" id="515560"/>
    <lineage>
        <taxon>Bacteria</taxon>
        <taxon>Pseudomonadati</taxon>
        <taxon>Pseudomonadota</taxon>
        <taxon>Gammaproteobacteria</taxon>
        <taxon>Alteromonadales</taxon>
        <taxon>Shewanellaceae</taxon>
        <taxon>Shewanella</taxon>
    </lineage>
</organism>
<comment type="caution">
    <text evidence="10">The sequence shown here is derived from an EMBL/GenBank/DDBJ whole genome shotgun (WGS) entry which is preliminary data.</text>
</comment>
<reference evidence="10 11" key="1">
    <citation type="submission" date="2022-02" db="EMBL/GenBank/DDBJ databases">
        <authorList>
            <person name="Zhuang L."/>
        </authorList>
    </citation>
    <scope>NUCLEOTIDE SEQUENCE [LARGE SCALE GENOMIC DNA]</scope>
    <source>
        <strain evidence="10 11">C32</strain>
    </source>
</reference>
<dbReference type="Pfam" id="PF18565">
    <property type="entry name" value="Glyco_hydro2_C5"/>
    <property type="match status" value="1"/>
</dbReference>
<protein>
    <submittedName>
        <fullName evidence="10">DUF4982 domain-containing protein</fullName>
    </submittedName>
</protein>
<keyword evidence="4" id="KW-0732">Signal</keyword>
<dbReference type="SUPFAM" id="SSF49785">
    <property type="entry name" value="Galactose-binding domain-like"/>
    <property type="match status" value="1"/>
</dbReference>
<dbReference type="RefSeq" id="WP_238896779.1">
    <property type="nucleotide sequence ID" value="NZ_JAKOGG010000008.1"/>
</dbReference>
<dbReference type="Pfam" id="PF16355">
    <property type="entry name" value="DUF4982"/>
    <property type="match status" value="1"/>
</dbReference>
<evidence type="ECO:0000313" key="10">
    <source>
        <dbReference type="EMBL" id="MCS4557300.1"/>
    </source>
</evidence>
<dbReference type="InterPro" id="IPR054593">
    <property type="entry name" value="Beta-mannosidase-like_N2"/>
</dbReference>
<evidence type="ECO:0000259" key="8">
    <source>
        <dbReference type="Pfam" id="PF18565"/>
    </source>
</evidence>
<keyword evidence="2" id="KW-0378">Hydrolase</keyword>
<evidence type="ECO:0000313" key="11">
    <source>
        <dbReference type="Proteomes" id="UP001201549"/>
    </source>
</evidence>
<proteinExistence type="inferred from homology"/>
<accession>A0ABT2FLU4</accession>
<name>A0ABT2FLU4_9GAMM</name>
<keyword evidence="11" id="KW-1185">Reference proteome</keyword>
<evidence type="ECO:0000259" key="6">
    <source>
        <dbReference type="Pfam" id="PF02836"/>
    </source>
</evidence>
<dbReference type="PANTHER" id="PTHR42732">
    <property type="entry name" value="BETA-GALACTOSIDASE"/>
    <property type="match status" value="1"/>
</dbReference>
<dbReference type="InterPro" id="IPR008979">
    <property type="entry name" value="Galactose-bd-like_sf"/>
</dbReference>
<dbReference type="InterPro" id="IPR023232">
    <property type="entry name" value="Glyco_hydro_2_AS"/>
</dbReference>
<evidence type="ECO:0000256" key="2">
    <source>
        <dbReference type="ARBA" id="ARBA00022801"/>
    </source>
</evidence>
<evidence type="ECO:0000259" key="7">
    <source>
        <dbReference type="Pfam" id="PF16355"/>
    </source>
</evidence>
<dbReference type="Gene3D" id="2.60.120.260">
    <property type="entry name" value="Galactose-binding domain-like"/>
    <property type="match status" value="1"/>
</dbReference>
<sequence>MSVMRLVGAVCLLVSTLFTVNAQTASAEASRLTLNFNTGWLYSPHDMNDGQRLALDESSFTPVSLPHANKLMDRHLDVDANAFRFVSWYRRHFALSEQYQSKRVLINFEGVATVADVFINGHHVTQHKGAYSGFTVDVTDYVKWGVAADNLLSVRVDSTKHSDIPPEGDKVDYMLFGGIVRDVNLLLTSPVYLRDSFVRSTSLTTAKADVAASSTIVNTTGKPQSLVLRSELRNANGQLVATQQQALTIDAAATTPTADVLSQVAKPHLWDVDSPYLYHATLSLLQDGEVIDSVHSRLGFRSVQFKSDGFYLNQRRLPLIGLNRHEQWPWLGRAVPNRLQVRDADRLKYELGLNIVRLSHYPQDPAFLAHADEIGLLVLEELPGWQHIGDKAWQQLALQELKAMILRDRNHSAIISWGVRINESADNHEFYQATNHLAAQLDPTRQTHGVHTNENPDGEYLENGFYGYNDYNCWDGTRDLKAPRSMPWLITETNCKWKLVLPNASDAAWVEHMQEFARITNDALANPHILGAIGWSYVDYNTEVDYNNTHKNFYSGVYDLFRLPRFGAYFYQSQRDPVRYGAMVKIASFWQQDSPAKVTIATNAEEVELWLNGKSLGVFTPNVYPQLPHPLLEVPVTFAAGELRAEARINGQIVAVDNVYTASSATQLKLSVDDTELQADGADLTRVIVEAQDAQGHWVANNQSKVTFAVQGVGKLLGENPLQLENGRGIIFVQSDYLRTGAITVNSSAKGLKRDAISLRTVMPTANYVPLPVSD</sequence>
<feature type="domain" description="Glycoside hydrolase family 2 catalytic" evidence="6">
    <location>
        <begin position="304"/>
        <end position="453"/>
    </location>
</feature>
<dbReference type="PROSITE" id="PS00608">
    <property type="entry name" value="GLYCOSYL_HYDROL_F2_2"/>
    <property type="match status" value="1"/>
</dbReference>
<dbReference type="InterPro" id="IPR036156">
    <property type="entry name" value="Beta-gal/glucu_dom_sf"/>
</dbReference>
<dbReference type="SUPFAM" id="SSF49303">
    <property type="entry name" value="beta-Galactosidase/glucuronidase domain"/>
    <property type="match status" value="1"/>
</dbReference>
<dbReference type="Pfam" id="PF00703">
    <property type="entry name" value="Glyco_hydro_2"/>
    <property type="match status" value="1"/>
</dbReference>
<dbReference type="Pfam" id="PF02836">
    <property type="entry name" value="Glyco_hydro_2_C"/>
    <property type="match status" value="1"/>
</dbReference>
<dbReference type="InterPro" id="IPR051913">
    <property type="entry name" value="GH2_Domain-Containing"/>
</dbReference>
<reference evidence="11" key="2">
    <citation type="submission" date="2023-07" db="EMBL/GenBank/DDBJ databases">
        <title>Shewanella mangrovi sp. nov., an acetaldehyde- degrading bacterium isolated from mangrove sediment.</title>
        <authorList>
            <person name="Liu Y."/>
        </authorList>
    </citation>
    <scope>NUCLEOTIDE SEQUENCE [LARGE SCALE GENOMIC DNA]</scope>
    <source>
        <strain evidence="11">C32</strain>
    </source>
</reference>
<feature type="domain" description="Glycoside hydrolase family 2 immunoglobulin-like beta-sandwich" evidence="5">
    <location>
        <begin position="191"/>
        <end position="301"/>
    </location>
</feature>
<feature type="chain" id="PRO_5047136260" evidence="4">
    <location>
        <begin position="23"/>
        <end position="775"/>
    </location>
</feature>
<comment type="similarity">
    <text evidence="1">Belongs to the glycosyl hydrolase 2 family.</text>
</comment>
<dbReference type="Gene3D" id="3.20.20.80">
    <property type="entry name" value="Glycosidases"/>
    <property type="match status" value="1"/>
</dbReference>
<dbReference type="PRINTS" id="PR00132">
    <property type="entry name" value="GLHYDRLASE2"/>
</dbReference>